<evidence type="ECO:0000256" key="3">
    <source>
        <dbReference type="PROSITE-ProRule" id="PRU10141"/>
    </source>
</evidence>
<reference evidence="6 7" key="1">
    <citation type="submission" date="2023-04" db="EMBL/GenBank/DDBJ databases">
        <title>Genome of Basidiobolus ranarum AG-B5.</title>
        <authorList>
            <person name="Stajich J.E."/>
            <person name="Carter-House D."/>
            <person name="Gryganskyi A."/>
        </authorList>
    </citation>
    <scope>NUCLEOTIDE SEQUENCE [LARGE SCALE GENOMIC DNA]</scope>
    <source>
        <strain evidence="6 7">AG-B5</strain>
    </source>
</reference>
<dbReference type="PROSITE" id="PS00107">
    <property type="entry name" value="PROTEIN_KINASE_ATP"/>
    <property type="match status" value="1"/>
</dbReference>
<comment type="caution">
    <text evidence="6">The sequence shown here is derived from an EMBL/GenBank/DDBJ whole genome shotgun (WGS) entry which is preliminary data.</text>
</comment>
<protein>
    <submittedName>
        <fullName evidence="6">Calcium/calmodulin-dependent protein kinase type I</fullName>
        <ecNumber evidence="6">2.7.11.17</ecNumber>
    </submittedName>
</protein>
<evidence type="ECO:0000256" key="1">
    <source>
        <dbReference type="ARBA" id="ARBA00022741"/>
    </source>
</evidence>
<dbReference type="Gene3D" id="1.10.510.10">
    <property type="entry name" value="Transferase(Phosphotransferase) domain 1"/>
    <property type="match status" value="1"/>
</dbReference>
<comment type="similarity">
    <text evidence="4">Belongs to the protein kinase superfamily.</text>
</comment>
<accession>A0ABR2WW22</accession>
<dbReference type="PROSITE" id="PS00108">
    <property type="entry name" value="PROTEIN_KINASE_ST"/>
    <property type="match status" value="1"/>
</dbReference>
<keyword evidence="2 3" id="KW-0067">ATP-binding</keyword>
<dbReference type="PROSITE" id="PS50011">
    <property type="entry name" value="PROTEIN_KINASE_DOM"/>
    <property type="match status" value="1"/>
</dbReference>
<organism evidence="6 7">
    <name type="scientific">Basidiobolus ranarum</name>
    <dbReference type="NCBI Taxonomy" id="34480"/>
    <lineage>
        <taxon>Eukaryota</taxon>
        <taxon>Fungi</taxon>
        <taxon>Fungi incertae sedis</taxon>
        <taxon>Zoopagomycota</taxon>
        <taxon>Entomophthoromycotina</taxon>
        <taxon>Basidiobolomycetes</taxon>
        <taxon>Basidiobolales</taxon>
        <taxon>Basidiobolaceae</taxon>
        <taxon>Basidiobolus</taxon>
    </lineage>
</organism>
<keyword evidence="6" id="KW-0808">Transferase</keyword>
<keyword evidence="6" id="KW-0418">Kinase</keyword>
<dbReference type="InterPro" id="IPR000719">
    <property type="entry name" value="Prot_kinase_dom"/>
</dbReference>
<dbReference type="SUPFAM" id="SSF56112">
    <property type="entry name" value="Protein kinase-like (PK-like)"/>
    <property type="match status" value="1"/>
</dbReference>
<dbReference type="EC" id="2.7.11.17" evidence="6"/>
<dbReference type="CDD" id="cd05117">
    <property type="entry name" value="STKc_CAMK"/>
    <property type="match status" value="1"/>
</dbReference>
<feature type="domain" description="Protein kinase" evidence="5">
    <location>
        <begin position="29"/>
        <end position="287"/>
    </location>
</feature>
<dbReference type="PANTHER" id="PTHR24347">
    <property type="entry name" value="SERINE/THREONINE-PROTEIN KINASE"/>
    <property type="match status" value="1"/>
</dbReference>
<evidence type="ECO:0000256" key="2">
    <source>
        <dbReference type="ARBA" id="ARBA00022840"/>
    </source>
</evidence>
<keyword evidence="4" id="KW-0723">Serine/threonine-protein kinase</keyword>
<name>A0ABR2WW22_9FUNG</name>
<dbReference type="InterPro" id="IPR017441">
    <property type="entry name" value="Protein_kinase_ATP_BS"/>
</dbReference>
<dbReference type="SMART" id="SM00220">
    <property type="entry name" value="S_TKc"/>
    <property type="match status" value="1"/>
</dbReference>
<evidence type="ECO:0000313" key="7">
    <source>
        <dbReference type="Proteomes" id="UP001479436"/>
    </source>
</evidence>
<keyword evidence="7" id="KW-1185">Reference proteome</keyword>
<sequence>MSLFNSIFRWLSIRETEDQTTAFTRSCKYKTGKVLGKGMFAVVKEAVHVESGETYAVKIVSKKVKDKNIPHEINVLKKVSKGHENILSLIDYFETEENIYLVTELARGGELFYRIYDRGSYFERDAAYIIHSVLKGVAYLHENGVVHRDLKPENILFRTKDEESGIMIADFGLARIVDDDKIRLLMTECGTLGYIAPEVLSSKGYGQPVDMWAVGVITYFLLCGYCPFDREDQNSEITAIEQCDYAFEPAEYWRDISEEAQQFISSLLVLDPTKRMTATEALGSPWLRKHIEASQLPVGEPDILEQFKRGAERRRVFRRVINVIKVINHLQHSYQIDVALPKDENLEADTPVTVYDPSSENMQ</sequence>
<evidence type="ECO:0000313" key="6">
    <source>
        <dbReference type="EMBL" id="KAK9765734.1"/>
    </source>
</evidence>
<evidence type="ECO:0000259" key="5">
    <source>
        <dbReference type="PROSITE" id="PS50011"/>
    </source>
</evidence>
<dbReference type="Proteomes" id="UP001479436">
    <property type="component" value="Unassembled WGS sequence"/>
</dbReference>
<dbReference type="Pfam" id="PF00069">
    <property type="entry name" value="Pkinase"/>
    <property type="match status" value="1"/>
</dbReference>
<dbReference type="GO" id="GO:0004683">
    <property type="term" value="F:calcium/calmodulin-dependent protein kinase activity"/>
    <property type="evidence" value="ECO:0007669"/>
    <property type="project" value="UniProtKB-EC"/>
</dbReference>
<feature type="binding site" evidence="3">
    <location>
        <position position="58"/>
    </location>
    <ligand>
        <name>ATP</name>
        <dbReference type="ChEBI" id="CHEBI:30616"/>
    </ligand>
</feature>
<dbReference type="InterPro" id="IPR011009">
    <property type="entry name" value="Kinase-like_dom_sf"/>
</dbReference>
<dbReference type="InterPro" id="IPR008271">
    <property type="entry name" value="Ser/Thr_kinase_AS"/>
</dbReference>
<gene>
    <name evidence="6" type="primary">cmk1_1</name>
    <name evidence="6" type="ORF">K7432_005699</name>
</gene>
<keyword evidence="1 3" id="KW-0547">Nucleotide-binding</keyword>
<evidence type="ECO:0000256" key="4">
    <source>
        <dbReference type="RuleBase" id="RU000304"/>
    </source>
</evidence>
<dbReference type="EMBL" id="JASJQH010000231">
    <property type="protein sequence ID" value="KAK9765734.1"/>
    <property type="molecule type" value="Genomic_DNA"/>
</dbReference>
<proteinExistence type="inferred from homology"/>